<dbReference type="EMBL" id="JARJCW010000033">
    <property type="protein sequence ID" value="KAJ7208548.1"/>
    <property type="molecule type" value="Genomic_DNA"/>
</dbReference>
<dbReference type="Proteomes" id="UP001219525">
    <property type="component" value="Unassembled WGS sequence"/>
</dbReference>
<proteinExistence type="predicted"/>
<name>A0AAD6VBV2_9AGAR</name>
<keyword evidence="2" id="KW-1185">Reference proteome</keyword>
<organism evidence="1 2">
    <name type="scientific">Mycena pura</name>
    <dbReference type="NCBI Taxonomy" id="153505"/>
    <lineage>
        <taxon>Eukaryota</taxon>
        <taxon>Fungi</taxon>
        <taxon>Dikarya</taxon>
        <taxon>Basidiomycota</taxon>
        <taxon>Agaricomycotina</taxon>
        <taxon>Agaricomycetes</taxon>
        <taxon>Agaricomycetidae</taxon>
        <taxon>Agaricales</taxon>
        <taxon>Marasmiineae</taxon>
        <taxon>Mycenaceae</taxon>
        <taxon>Mycena</taxon>
    </lineage>
</organism>
<dbReference type="AlphaFoldDB" id="A0AAD6VBV2"/>
<sequence>MTSRAKLYQTKLDGFYPVKPKGRAASTSATPTTAALLPQEGLAWFPIDVDSGTEGTPIDVEFWTHVRDHGTVPPNHPSATQQAWQLTAAYPATSRKTPTSSTGDKPATRRWFHSSRAKNVISSRKFVSVYCQKRNRDVVTGTVPPILWYRWMNNNRTSRPVCRAHLEAPPMHDAAFETELRGAEKLALYSASVLYAMSSSGYYGLMSKSQEPEIKIYYWHRLKLNVID</sequence>
<reference evidence="1" key="1">
    <citation type="submission" date="2023-03" db="EMBL/GenBank/DDBJ databases">
        <title>Massive genome expansion in bonnet fungi (Mycena s.s.) driven by repeated elements and novel gene families across ecological guilds.</title>
        <authorList>
            <consortium name="Lawrence Berkeley National Laboratory"/>
            <person name="Harder C.B."/>
            <person name="Miyauchi S."/>
            <person name="Viragh M."/>
            <person name="Kuo A."/>
            <person name="Thoen E."/>
            <person name="Andreopoulos B."/>
            <person name="Lu D."/>
            <person name="Skrede I."/>
            <person name="Drula E."/>
            <person name="Henrissat B."/>
            <person name="Morin E."/>
            <person name="Kohler A."/>
            <person name="Barry K."/>
            <person name="LaButti K."/>
            <person name="Morin E."/>
            <person name="Salamov A."/>
            <person name="Lipzen A."/>
            <person name="Mereny Z."/>
            <person name="Hegedus B."/>
            <person name="Baldrian P."/>
            <person name="Stursova M."/>
            <person name="Weitz H."/>
            <person name="Taylor A."/>
            <person name="Grigoriev I.V."/>
            <person name="Nagy L.G."/>
            <person name="Martin F."/>
            <person name="Kauserud H."/>
        </authorList>
    </citation>
    <scope>NUCLEOTIDE SEQUENCE</scope>
    <source>
        <strain evidence="1">9144</strain>
    </source>
</reference>
<evidence type="ECO:0000313" key="2">
    <source>
        <dbReference type="Proteomes" id="UP001219525"/>
    </source>
</evidence>
<protein>
    <submittedName>
        <fullName evidence="1">Uncharacterized protein</fullName>
    </submittedName>
</protein>
<gene>
    <name evidence="1" type="ORF">GGX14DRAFT_395699</name>
</gene>
<comment type="caution">
    <text evidence="1">The sequence shown here is derived from an EMBL/GenBank/DDBJ whole genome shotgun (WGS) entry which is preliminary data.</text>
</comment>
<evidence type="ECO:0000313" key="1">
    <source>
        <dbReference type="EMBL" id="KAJ7208548.1"/>
    </source>
</evidence>
<accession>A0AAD6VBV2</accession>